<gene>
    <name evidence="4" type="ordered locus">Hoch_6326</name>
</gene>
<proteinExistence type="inferred from homology"/>
<dbReference type="PANTHER" id="PTHR33607:SF2">
    <property type="entry name" value="ENDONUCLEASE-1"/>
    <property type="match status" value="1"/>
</dbReference>
<dbReference type="GO" id="GO:0016787">
    <property type="term" value="F:hydrolase activity"/>
    <property type="evidence" value="ECO:0007669"/>
    <property type="project" value="UniProtKB-KW"/>
</dbReference>
<dbReference type="PANTHER" id="PTHR33607">
    <property type="entry name" value="ENDONUCLEASE-1"/>
    <property type="match status" value="1"/>
</dbReference>
<dbReference type="Proteomes" id="UP000001880">
    <property type="component" value="Chromosome"/>
</dbReference>
<reference evidence="4 5" key="1">
    <citation type="journal article" date="2010" name="Stand. Genomic Sci.">
        <title>Complete genome sequence of Haliangium ochraceum type strain (SMP-2).</title>
        <authorList>
            <consortium name="US DOE Joint Genome Institute (JGI-PGF)"/>
            <person name="Ivanova N."/>
            <person name="Daum C."/>
            <person name="Lang E."/>
            <person name="Abt B."/>
            <person name="Kopitz M."/>
            <person name="Saunders E."/>
            <person name="Lapidus A."/>
            <person name="Lucas S."/>
            <person name="Glavina Del Rio T."/>
            <person name="Nolan M."/>
            <person name="Tice H."/>
            <person name="Copeland A."/>
            <person name="Cheng J.F."/>
            <person name="Chen F."/>
            <person name="Bruce D."/>
            <person name="Goodwin L."/>
            <person name="Pitluck S."/>
            <person name="Mavromatis K."/>
            <person name="Pati A."/>
            <person name="Mikhailova N."/>
            <person name="Chen A."/>
            <person name="Palaniappan K."/>
            <person name="Land M."/>
            <person name="Hauser L."/>
            <person name="Chang Y.J."/>
            <person name="Jeffries C.D."/>
            <person name="Detter J.C."/>
            <person name="Brettin T."/>
            <person name="Rohde M."/>
            <person name="Goker M."/>
            <person name="Bristow J."/>
            <person name="Markowitz V."/>
            <person name="Eisen J.A."/>
            <person name="Hugenholtz P."/>
            <person name="Kyrpides N.C."/>
            <person name="Klenk H.P."/>
        </authorList>
    </citation>
    <scope>NUCLEOTIDE SEQUENCE [LARGE SCALE GENOMIC DNA]</scope>
    <source>
        <strain evidence="5">DSM 14365 / CIP 107738 / JCM 11303 / AJ 13395 / SMP-2</strain>
    </source>
</reference>
<keyword evidence="5" id="KW-1185">Reference proteome</keyword>
<dbReference type="GO" id="GO:0004519">
    <property type="term" value="F:endonuclease activity"/>
    <property type="evidence" value="ECO:0007669"/>
    <property type="project" value="UniProtKB-KW"/>
</dbReference>
<dbReference type="AlphaFoldDB" id="D0LNX0"/>
<evidence type="ECO:0000313" key="5">
    <source>
        <dbReference type="Proteomes" id="UP000001880"/>
    </source>
</evidence>
<dbReference type="InterPro" id="IPR007346">
    <property type="entry name" value="Endonuclease-I"/>
</dbReference>
<dbReference type="KEGG" id="hoh:Hoch_6326"/>
<accession>D0LNX0</accession>
<dbReference type="InterPro" id="IPR044925">
    <property type="entry name" value="His-Me_finger_sf"/>
</dbReference>
<dbReference type="SUPFAM" id="SSF54060">
    <property type="entry name" value="His-Me finger endonucleases"/>
    <property type="match status" value="1"/>
</dbReference>
<dbReference type="Pfam" id="PF04231">
    <property type="entry name" value="Endonuclease_1"/>
    <property type="match status" value="1"/>
</dbReference>
<dbReference type="OrthoDB" id="9800417at2"/>
<dbReference type="STRING" id="502025.Hoch_6326"/>
<evidence type="ECO:0000256" key="2">
    <source>
        <dbReference type="ARBA" id="ARBA00022722"/>
    </source>
</evidence>
<dbReference type="HOGENOM" id="CLU_619315_0_0_7"/>
<keyword evidence="4" id="KW-0255">Endonuclease</keyword>
<sequence length="442" mass="47669">MLIGRGCAGPAVALASATAMEESCRCPHSLHELIDDHRRFPYTSSATDVWDVMTAADEALDTPGMVRDIYRNALFPQIASGNDFYDREHTWPKSVGFPRDVVANYPYTDVHHLFPADSRYNSTKSNKYFDDCGATCQELVTEDDGVAGGGSGVYPGNSNWTAGAGVDGRWEAWRGRRGDVARAMFYMDLRYEGGVHGVTGVAEPDLRLTDDLGRIESSTTNQPIAYMGRLSTLLRWHREDPVDEAERVRNDIVASFQGNRNPFIDHPAWVRCMFEQRCAPEPWINELHYDNDGADEGEGVEIAGPAGVKLDGYRLALYNGNSGAVYDTLELSGALDEQQGGAGTRWFAIAGLENGDRDAIALLAPDGNVVQFLGYEGALSVEGGAAAGKTSVDIGVSESGSTARGHALQLTGSGCDAESFRWAAASAHSRGRVNGGQTLSCP</sequence>
<protein>
    <submittedName>
        <fullName evidence="4">Endonuclease I</fullName>
    </submittedName>
</protein>
<evidence type="ECO:0000256" key="1">
    <source>
        <dbReference type="ARBA" id="ARBA00006429"/>
    </source>
</evidence>
<keyword evidence="2" id="KW-0540">Nuclease</keyword>
<name>D0LNX0_HALO1</name>
<evidence type="ECO:0000256" key="3">
    <source>
        <dbReference type="ARBA" id="ARBA00022801"/>
    </source>
</evidence>
<dbReference type="eggNOG" id="COG2356">
    <property type="taxonomic scope" value="Bacteria"/>
</dbReference>
<evidence type="ECO:0000313" key="4">
    <source>
        <dbReference type="EMBL" id="ACY18796.1"/>
    </source>
</evidence>
<comment type="similarity">
    <text evidence="1">Belongs to the EndA/NucM nuclease family.</text>
</comment>
<dbReference type="EMBL" id="CP001804">
    <property type="protein sequence ID" value="ACY18796.1"/>
    <property type="molecule type" value="Genomic_DNA"/>
</dbReference>
<organism evidence="4 5">
    <name type="scientific">Haliangium ochraceum (strain DSM 14365 / JCM 11303 / SMP-2)</name>
    <dbReference type="NCBI Taxonomy" id="502025"/>
    <lineage>
        <taxon>Bacteria</taxon>
        <taxon>Pseudomonadati</taxon>
        <taxon>Myxococcota</taxon>
        <taxon>Polyangia</taxon>
        <taxon>Haliangiales</taxon>
        <taxon>Kofleriaceae</taxon>
        <taxon>Haliangium</taxon>
    </lineage>
</organism>
<keyword evidence="3" id="KW-0378">Hydrolase</keyword>